<evidence type="ECO:0000313" key="1">
    <source>
        <dbReference type="EMBL" id="MET3684389.1"/>
    </source>
</evidence>
<sequence length="135" mass="16108">MESSKDLRWKQRFEAFEQSLVKLMPYQEEIFENELEEAGFIHFYEMAFDLALQTLIEYLDAQGVTVETNRQAIQEAKDYPFISNHKMWLQALNRYNLTSYIHTEKVKNEVIRDIQGAYISELYAFYDTLKKDLTS</sequence>
<evidence type="ECO:0000313" key="2">
    <source>
        <dbReference type="Proteomes" id="UP001549167"/>
    </source>
</evidence>
<organism evidence="1 2">
    <name type="scientific">Alkalibacillus flavidus</name>
    <dbReference type="NCBI Taxonomy" id="546021"/>
    <lineage>
        <taxon>Bacteria</taxon>
        <taxon>Bacillati</taxon>
        <taxon>Bacillota</taxon>
        <taxon>Bacilli</taxon>
        <taxon>Bacillales</taxon>
        <taxon>Bacillaceae</taxon>
        <taxon>Alkalibacillus</taxon>
    </lineage>
</organism>
<dbReference type="Proteomes" id="UP001549167">
    <property type="component" value="Unassembled WGS sequence"/>
</dbReference>
<comment type="caution">
    <text evidence="1">The sequence shown here is derived from an EMBL/GenBank/DDBJ whole genome shotgun (WGS) entry which is preliminary data.</text>
</comment>
<dbReference type="Gene3D" id="1.20.120.330">
    <property type="entry name" value="Nucleotidyltransferases domain 2"/>
    <property type="match status" value="1"/>
</dbReference>
<dbReference type="EMBL" id="JBEPMX010000017">
    <property type="protein sequence ID" value="MET3684389.1"/>
    <property type="molecule type" value="Genomic_DNA"/>
</dbReference>
<protein>
    <submittedName>
        <fullName evidence="1">Nucleotidyltransferase substrate binding protein (TIGR01987 family)</fullName>
    </submittedName>
</protein>
<dbReference type="InterPro" id="IPR010235">
    <property type="entry name" value="HepT"/>
</dbReference>
<dbReference type="SUPFAM" id="SSF81593">
    <property type="entry name" value="Nucleotidyltransferase substrate binding subunit/domain"/>
    <property type="match status" value="1"/>
</dbReference>
<accession>A0ABV2KXS3</accession>
<dbReference type="RefSeq" id="WP_354221698.1">
    <property type="nucleotide sequence ID" value="NZ_JBEPMX010000017.1"/>
</dbReference>
<proteinExistence type="predicted"/>
<dbReference type="Pfam" id="PF08780">
    <property type="entry name" value="NTase_sub_bind"/>
    <property type="match status" value="1"/>
</dbReference>
<reference evidence="1 2" key="1">
    <citation type="submission" date="2024-06" db="EMBL/GenBank/DDBJ databases">
        <title>Genomic Encyclopedia of Type Strains, Phase IV (KMG-IV): sequencing the most valuable type-strain genomes for metagenomic binning, comparative biology and taxonomic classification.</title>
        <authorList>
            <person name="Goeker M."/>
        </authorList>
    </citation>
    <scope>NUCLEOTIDE SEQUENCE [LARGE SCALE GENOMIC DNA]</scope>
    <source>
        <strain evidence="1 2">DSM 23520</strain>
    </source>
</reference>
<gene>
    <name evidence="1" type="ORF">ABID56_002516</name>
</gene>
<keyword evidence="2" id="KW-1185">Reference proteome</keyword>
<name>A0ABV2KXS3_9BACI</name>